<keyword evidence="9" id="KW-1185">Reference proteome</keyword>
<dbReference type="InterPro" id="IPR050895">
    <property type="entry name" value="XK-related_scramblase"/>
</dbReference>
<feature type="transmembrane region" description="Helical" evidence="7">
    <location>
        <begin position="72"/>
        <end position="90"/>
    </location>
</feature>
<gene>
    <name evidence="8" type="ORF">NEMVEDRAFT_v1g222848</name>
</gene>
<dbReference type="PhylomeDB" id="A7T641"/>
<dbReference type="PANTHER" id="PTHR16024:SF6">
    <property type="entry name" value="XK-RELATED PROTEIN"/>
    <property type="match status" value="1"/>
</dbReference>
<dbReference type="eggNOG" id="KOG4790">
    <property type="taxonomic scope" value="Eukaryota"/>
</dbReference>
<dbReference type="AlphaFoldDB" id="A7T641"/>
<feature type="transmembrane region" description="Helical" evidence="7">
    <location>
        <begin position="138"/>
        <end position="155"/>
    </location>
</feature>
<dbReference type="GO" id="GO:0016020">
    <property type="term" value="C:membrane"/>
    <property type="evidence" value="ECO:0000318"/>
    <property type="project" value="GO_Central"/>
</dbReference>
<evidence type="ECO:0000256" key="2">
    <source>
        <dbReference type="ARBA" id="ARBA00008789"/>
    </source>
</evidence>
<dbReference type="Proteomes" id="UP000001593">
    <property type="component" value="Unassembled WGS sequence"/>
</dbReference>
<evidence type="ECO:0000256" key="7">
    <source>
        <dbReference type="RuleBase" id="RU910716"/>
    </source>
</evidence>
<reference evidence="8 9" key="1">
    <citation type="journal article" date="2007" name="Science">
        <title>Sea anemone genome reveals ancestral eumetazoan gene repertoire and genomic organization.</title>
        <authorList>
            <person name="Putnam N.H."/>
            <person name="Srivastava M."/>
            <person name="Hellsten U."/>
            <person name="Dirks B."/>
            <person name="Chapman J."/>
            <person name="Salamov A."/>
            <person name="Terry A."/>
            <person name="Shapiro H."/>
            <person name="Lindquist E."/>
            <person name="Kapitonov V.V."/>
            <person name="Jurka J."/>
            <person name="Genikhovich G."/>
            <person name="Grigoriev I.V."/>
            <person name="Lucas S.M."/>
            <person name="Steele R.E."/>
            <person name="Finnerty J.R."/>
            <person name="Technau U."/>
            <person name="Martindale M.Q."/>
            <person name="Rokhsar D.S."/>
        </authorList>
    </citation>
    <scope>NUCLEOTIDE SEQUENCE [LARGE SCALE GENOMIC DNA]</scope>
    <source>
        <strain evidence="9">CH2 X CH6</strain>
    </source>
</reference>
<dbReference type="EMBL" id="DS471409">
    <property type="protein sequence ID" value="EDO28567.1"/>
    <property type="molecule type" value="Genomic_DNA"/>
</dbReference>
<dbReference type="InterPro" id="IPR018629">
    <property type="entry name" value="XK-rel"/>
</dbReference>
<comment type="subcellular location">
    <subcellularLocation>
        <location evidence="1">Cell membrane</location>
        <topology evidence="1">Multi-pass membrane protein</topology>
    </subcellularLocation>
    <subcellularLocation>
        <location evidence="7">Membrane</location>
        <topology evidence="7">Multi-pass membrane protein</topology>
    </subcellularLocation>
</comment>
<feature type="non-terminal residue" evidence="8">
    <location>
        <position position="168"/>
    </location>
</feature>
<feature type="transmembrane region" description="Helical" evidence="7">
    <location>
        <begin position="22"/>
        <end position="42"/>
    </location>
</feature>
<name>A7T641_NEMVE</name>
<evidence type="ECO:0000256" key="3">
    <source>
        <dbReference type="ARBA" id="ARBA00022475"/>
    </source>
</evidence>
<evidence type="ECO:0000256" key="4">
    <source>
        <dbReference type="ARBA" id="ARBA00022692"/>
    </source>
</evidence>
<comment type="similarity">
    <text evidence="2 7">Belongs to the XK family.</text>
</comment>
<keyword evidence="4 7" id="KW-0812">Transmembrane</keyword>
<keyword evidence="6 7" id="KW-0472">Membrane</keyword>
<dbReference type="GO" id="GO:0005886">
    <property type="term" value="C:plasma membrane"/>
    <property type="evidence" value="ECO:0007669"/>
    <property type="project" value="UniProtKB-SubCell"/>
</dbReference>
<feature type="transmembrane region" description="Helical" evidence="7">
    <location>
        <begin position="111"/>
        <end position="132"/>
    </location>
</feature>
<dbReference type="Pfam" id="PF09815">
    <property type="entry name" value="XK-related"/>
    <property type="match status" value="1"/>
</dbReference>
<evidence type="ECO:0000313" key="9">
    <source>
        <dbReference type="Proteomes" id="UP000001593"/>
    </source>
</evidence>
<evidence type="ECO:0000313" key="8">
    <source>
        <dbReference type="EMBL" id="EDO28567.1"/>
    </source>
</evidence>
<proteinExistence type="inferred from homology"/>
<accession>A7T641</accession>
<evidence type="ECO:0000256" key="6">
    <source>
        <dbReference type="ARBA" id="ARBA00023136"/>
    </source>
</evidence>
<evidence type="ECO:0000256" key="5">
    <source>
        <dbReference type="ARBA" id="ARBA00022989"/>
    </source>
</evidence>
<dbReference type="HOGENOM" id="CLU_1590559_0_0_1"/>
<dbReference type="InParanoid" id="A7T641"/>
<organism evidence="8 9">
    <name type="scientific">Nematostella vectensis</name>
    <name type="common">Starlet sea anemone</name>
    <dbReference type="NCBI Taxonomy" id="45351"/>
    <lineage>
        <taxon>Eukaryota</taxon>
        <taxon>Metazoa</taxon>
        <taxon>Cnidaria</taxon>
        <taxon>Anthozoa</taxon>
        <taxon>Hexacorallia</taxon>
        <taxon>Actiniaria</taxon>
        <taxon>Edwardsiidae</taxon>
        <taxon>Nematostella</taxon>
    </lineage>
</organism>
<keyword evidence="3" id="KW-1003">Cell membrane</keyword>
<evidence type="ECO:0000256" key="1">
    <source>
        <dbReference type="ARBA" id="ARBA00004651"/>
    </source>
</evidence>
<sequence length="168" mass="20085">YLCMLVHTWCIVRKRFTSVHHYKLYIAMNLDTAMLQMILAFTEDAPQLVLQLYVLIRRRLVEKLVASSLRDLWTIASIIFSFLSYSRAVVNYIKCLRDSKKNKGRLKWYGYIAMWFWRAFMIISRILTLVFFATEFKLYFFLVMTLHALFVFAYVEILEIKKCTTCVT</sequence>
<keyword evidence="5 7" id="KW-1133">Transmembrane helix</keyword>
<protein>
    <recommendedName>
        <fullName evidence="7">XK-related protein</fullName>
    </recommendedName>
</protein>
<dbReference type="PANTHER" id="PTHR16024">
    <property type="entry name" value="XK-RELATED PROTEIN"/>
    <property type="match status" value="1"/>
</dbReference>